<comment type="caution">
    <text evidence="2">The sequence shown here is derived from an EMBL/GenBank/DDBJ whole genome shotgun (WGS) entry which is preliminary data.</text>
</comment>
<evidence type="ECO:0000313" key="3">
    <source>
        <dbReference type="Proteomes" id="UP001602245"/>
    </source>
</evidence>
<reference evidence="2 3" key="1">
    <citation type="submission" date="2024-10" db="EMBL/GenBank/DDBJ databases">
        <title>The Natural Products Discovery Center: Release of the First 8490 Sequenced Strains for Exploring Actinobacteria Biosynthetic Diversity.</title>
        <authorList>
            <person name="Kalkreuter E."/>
            <person name="Kautsar S.A."/>
            <person name="Yang D."/>
            <person name="Bader C.D."/>
            <person name="Teijaro C.N."/>
            <person name="Fluegel L."/>
            <person name="Davis C.M."/>
            <person name="Simpson J.R."/>
            <person name="Lauterbach L."/>
            <person name="Steele A.D."/>
            <person name="Gui C."/>
            <person name="Meng S."/>
            <person name="Li G."/>
            <person name="Viehrig K."/>
            <person name="Ye F."/>
            <person name="Su P."/>
            <person name="Kiefer A.F."/>
            <person name="Nichols A."/>
            <person name="Cepeda A.J."/>
            <person name="Yan W."/>
            <person name="Fan B."/>
            <person name="Jiang Y."/>
            <person name="Adhikari A."/>
            <person name="Zheng C.-J."/>
            <person name="Schuster L."/>
            <person name="Cowan T.M."/>
            <person name="Smanski M.J."/>
            <person name="Chevrette M.G."/>
            <person name="De Carvalho L.P.S."/>
            <person name="Shen B."/>
        </authorList>
    </citation>
    <scope>NUCLEOTIDE SEQUENCE [LARGE SCALE GENOMIC DNA]</scope>
    <source>
        <strain evidence="2 3">NPDC000087</strain>
    </source>
</reference>
<evidence type="ECO:0000313" key="2">
    <source>
        <dbReference type="EMBL" id="MFF5287900.1"/>
    </source>
</evidence>
<keyword evidence="3" id="KW-1185">Reference proteome</keyword>
<dbReference type="Proteomes" id="UP001602245">
    <property type="component" value="Unassembled WGS sequence"/>
</dbReference>
<name>A0ABW6W3L7_9ACTN</name>
<feature type="region of interest" description="Disordered" evidence="1">
    <location>
        <begin position="88"/>
        <end position="112"/>
    </location>
</feature>
<proteinExistence type="predicted"/>
<sequence>MIAGSGTIEALLARVENSRYRALLHDDQLRRRLVFRMLAESEDPMLREMGEQLRDGLVTPSQLMSIPEYWEALSPGYEALGSIDLDQVAEQVDAADDAPRDDASAAPGPPTP</sequence>
<organism evidence="2 3">
    <name type="scientific">Paractinoplanes globisporus</name>
    <dbReference type="NCBI Taxonomy" id="113565"/>
    <lineage>
        <taxon>Bacteria</taxon>
        <taxon>Bacillati</taxon>
        <taxon>Actinomycetota</taxon>
        <taxon>Actinomycetes</taxon>
        <taxon>Micromonosporales</taxon>
        <taxon>Micromonosporaceae</taxon>
        <taxon>Paractinoplanes</taxon>
    </lineage>
</organism>
<gene>
    <name evidence="2" type="ORF">ACFY35_00580</name>
</gene>
<evidence type="ECO:0000256" key="1">
    <source>
        <dbReference type="SAM" id="MobiDB-lite"/>
    </source>
</evidence>
<dbReference type="RefSeq" id="WP_020516409.1">
    <property type="nucleotide sequence ID" value="NZ_JBIAZU010000001.1"/>
</dbReference>
<dbReference type="EMBL" id="JBIAZU010000001">
    <property type="protein sequence ID" value="MFF5287900.1"/>
    <property type="molecule type" value="Genomic_DNA"/>
</dbReference>
<accession>A0ABW6W3L7</accession>
<protein>
    <submittedName>
        <fullName evidence="2">Uncharacterized protein</fullName>
    </submittedName>
</protein>